<name>A0A8J5V4R8_ZIZPA</name>
<evidence type="ECO:0000313" key="3">
    <source>
        <dbReference type="Proteomes" id="UP000729402"/>
    </source>
</evidence>
<feature type="region of interest" description="Disordered" evidence="1">
    <location>
        <begin position="1"/>
        <end position="88"/>
    </location>
</feature>
<feature type="compositionally biased region" description="Basic and acidic residues" evidence="1">
    <location>
        <begin position="11"/>
        <end position="20"/>
    </location>
</feature>
<gene>
    <name evidence="2" type="ORF">GUJ93_ZPchr0009g653</name>
</gene>
<proteinExistence type="predicted"/>
<dbReference type="EMBL" id="JAAALK010000289">
    <property type="protein sequence ID" value="KAG8051135.1"/>
    <property type="molecule type" value="Genomic_DNA"/>
</dbReference>
<feature type="compositionally biased region" description="Polar residues" evidence="1">
    <location>
        <begin position="1"/>
        <end position="10"/>
    </location>
</feature>
<keyword evidence="3" id="KW-1185">Reference proteome</keyword>
<comment type="caution">
    <text evidence="2">The sequence shown here is derived from an EMBL/GenBank/DDBJ whole genome shotgun (WGS) entry which is preliminary data.</text>
</comment>
<feature type="compositionally biased region" description="Low complexity" evidence="1">
    <location>
        <begin position="71"/>
        <end position="88"/>
    </location>
</feature>
<dbReference type="Proteomes" id="UP000729402">
    <property type="component" value="Unassembled WGS sequence"/>
</dbReference>
<dbReference type="AlphaFoldDB" id="A0A8J5V4R8"/>
<evidence type="ECO:0000256" key="1">
    <source>
        <dbReference type="SAM" id="MobiDB-lite"/>
    </source>
</evidence>
<reference evidence="2" key="2">
    <citation type="submission" date="2021-02" db="EMBL/GenBank/DDBJ databases">
        <authorList>
            <person name="Kimball J.A."/>
            <person name="Haas M.W."/>
            <person name="Macchietto M."/>
            <person name="Kono T."/>
            <person name="Duquette J."/>
            <person name="Shao M."/>
        </authorList>
    </citation>
    <scope>NUCLEOTIDE SEQUENCE</scope>
    <source>
        <tissue evidence="2">Fresh leaf tissue</tissue>
    </source>
</reference>
<feature type="compositionally biased region" description="Low complexity" evidence="1">
    <location>
        <begin position="46"/>
        <end position="55"/>
    </location>
</feature>
<protein>
    <submittedName>
        <fullName evidence="2">Uncharacterized protein</fullName>
    </submittedName>
</protein>
<reference evidence="2" key="1">
    <citation type="journal article" date="2021" name="bioRxiv">
        <title>Whole Genome Assembly and Annotation of Northern Wild Rice, Zizania palustris L., Supports a Whole Genome Duplication in the Zizania Genus.</title>
        <authorList>
            <person name="Haas M."/>
            <person name="Kono T."/>
            <person name="Macchietto M."/>
            <person name="Millas R."/>
            <person name="McGilp L."/>
            <person name="Shao M."/>
            <person name="Duquette J."/>
            <person name="Hirsch C.N."/>
            <person name="Kimball J."/>
        </authorList>
    </citation>
    <scope>NUCLEOTIDE SEQUENCE</scope>
    <source>
        <tissue evidence="2">Fresh leaf tissue</tissue>
    </source>
</reference>
<organism evidence="2 3">
    <name type="scientific">Zizania palustris</name>
    <name type="common">Northern wild rice</name>
    <dbReference type="NCBI Taxonomy" id="103762"/>
    <lineage>
        <taxon>Eukaryota</taxon>
        <taxon>Viridiplantae</taxon>
        <taxon>Streptophyta</taxon>
        <taxon>Embryophyta</taxon>
        <taxon>Tracheophyta</taxon>
        <taxon>Spermatophyta</taxon>
        <taxon>Magnoliopsida</taxon>
        <taxon>Liliopsida</taxon>
        <taxon>Poales</taxon>
        <taxon>Poaceae</taxon>
        <taxon>BOP clade</taxon>
        <taxon>Oryzoideae</taxon>
        <taxon>Oryzeae</taxon>
        <taxon>Zizaniinae</taxon>
        <taxon>Zizania</taxon>
    </lineage>
</organism>
<evidence type="ECO:0000313" key="2">
    <source>
        <dbReference type="EMBL" id="KAG8051135.1"/>
    </source>
</evidence>
<sequence length="88" mass="9096">MWQENASSAERPSDDAREEVLGASKAEGGGDVAAGQTRGRAAALEGFARGRGVARGARHEDAWSRGGARVSRGGDARSCGSARGARRR</sequence>
<accession>A0A8J5V4R8</accession>